<sequence length="705" mass="83243">MKQLLRNNLAQQQTSLNQLYSNISKQGVKESNKGFSQLSRRQILTRQRSHNQNQQGHSYKQLISLLLLGGCTMTMQSYFPAKNRLSSLAQAEQDNTTQQQLERVSSQVREEHLQLNSKVQVLFIYYDSRQALQREFMHDIEVKSIVEKLLKKYPNLSIVKLDVNDPSFAENNLNQEVINVVEYGNNKISNKKKPTIFLRADDRIVKFKANYLNKNYDQFNTAFQKESSFYIIKSVKDLAERLNQFNKSLNDTTIVYVHDPSKATTPTDGTSNVDTKQISFRLMRQETENPILQINDLELAQKLNMQPGKFYCYFKPSFINGYEQYIDKDINFCYLQAYEGICRDEFQINEEKVQSEEFSNHLKRYRGFQTEKFAIQNFDQYFTRTFTVEFVFNPNFSEFKRKFKTGTSQKPMIFIYSPAMYMSRYIGEFKQVLQNYTEVFDVYYTEDHNEAQQLFYTKEFPDIFPYVAIVDTKKKKGLKSSAGTLHELTLENNNFYFQKYREIIFFNDIQKNVNKLIDKFLDGEAHHYYQSQRMNQETRVKKICSANFEQQILKNPKIEQCIVEVFKHDCPSCAFNGKVFNVFSRKLEKHGYLNKLPLYRLSIDNKVPQLGNFGYSPIYMYVRKRGNEIVEIKTLDPPQRPEEFLKQIEEHSKLKGLTEKIKIKARDQIIKHIRLEDLDENFDIDFDTVEEPQPELQPTEQAQKA</sequence>
<protein>
    <recommendedName>
        <fullName evidence="3">Thioredoxin domain-containing protein</fullName>
    </recommendedName>
</protein>
<gene>
    <name evidence="1" type="primary">Contig6723.g7196</name>
    <name evidence="1" type="ORF">STYLEM_14896</name>
</gene>
<dbReference type="InterPro" id="IPR036249">
    <property type="entry name" value="Thioredoxin-like_sf"/>
</dbReference>
<evidence type="ECO:0008006" key="3">
    <source>
        <dbReference type="Google" id="ProtNLM"/>
    </source>
</evidence>
<dbReference type="OrthoDB" id="10529281at2759"/>
<evidence type="ECO:0000313" key="2">
    <source>
        <dbReference type="Proteomes" id="UP000039865"/>
    </source>
</evidence>
<evidence type="ECO:0000313" key="1">
    <source>
        <dbReference type="EMBL" id="CDW85809.1"/>
    </source>
</evidence>
<dbReference type="SUPFAM" id="SSF52833">
    <property type="entry name" value="Thioredoxin-like"/>
    <property type="match status" value="1"/>
</dbReference>
<dbReference type="AlphaFoldDB" id="A0A078AU91"/>
<organism evidence="1 2">
    <name type="scientific">Stylonychia lemnae</name>
    <name type="common">Ciliate</name>
    <dbReference type="NCBI Taxonomy" id="5949"/>
    <lineage>
        <taxon>Eukaryota</taxon>
        <taxon>Sar</taxon>
        <taxon>Alveolata</taxon>
        <taxon>Ciliophora</taxon>
        <taxon>Intramacronucleata</taxon>
        <taxon>Spirotrichea</taxon>
        <taxon>Stichotrichia</taxon>
        <taxon>Sporadotrichida</taxon>
        <taxon>Oxytrichidae</taxon>
        <taxon>Stylonychinae</taxon>
        <taxon>Stylonychia</taxon>
    </lineage>
</organism>
<dbReference type="EMBL" id="CCKQ01014071">
    <property type="protein sequence ID" value="CDW85809.1"/>
    <property type="molecule type" value="Genomic_DNA"/>
</dbReference>
<keyword evidence="2" id="KW-1185">Reference proteome</keyword>
<dbReference type="Proteomes" id="UP000039865">
    <property type="component" value="Unassembled WGS sequence"/>
</dbReference>
<dbReference type="InParanoid" id="A0A078AU91"/>
<proteinExistence type="predicted"/>
<reference evidence="1 2" key="1">
    <citation type="submission" date="2014-06" db="EMBL/GenBank/DDBJ databases">
        <authorList>
            <person name="Swart Estienne"/>
        </authorList>
    </citation>
    <scope>NUCLEOTIDE SEQUENCE [LARGE SCALE GENOMIC DNA]</scope>
    <source>
        <strain evidence="1 2">130c</strain>
    </source>
</reference>
<name>A0A078AU91_STYLE</name>
<accession>A0A078AU91</accession>